<evidence type="ECO:0000259" key="2">
    <source>
        <dbReference type="Pfam" id="PF13439"/>
    </source>
</evidence>
<dbReference type="SUPFAM" id="SSF53756">
    <property type="entry name" value="UDP-Glycosyltransferase/glycogen phosphorylase"/>
    <property type="match status" value="1"/>
</dbReference>
<gene>
    <name evidence="3" type="ORF">FTV88_1048</name>
</gene>
<dbReference type="PANTHER" id="PTHR12526:SF630">
    <property type="entry name" value="GLYCOSYLTRANSFERASE"/>
    <property type="match status" value="1"/>
</dbReference>
<evidence type="ECO:0000259" key="1">
    <source>
        <dbReference type="Pfam" id="PF00534"/>
    </source>
</evidence>
<dbReference type="Proteomes" id="UP000366051">
    <property type="component" value="Chromosome"/>
</dbReference>
<dbReference type="KEGG" id="hcv:FTV88_1048"/>
<reference evidence="4" key="1">
    <citation type="submission" date="2019-11" db="EMBL/GenBank/DDBJ databases">
        <title>Genome sequence of Heliorestis convoluta strain HH, an alkaliphilic and minimalistic phototrophic bacterium from a soda lake in Egypt.</title>
        <authorList>
            <person name="Dewey E.D."/>
            <person name="Stokes L.M."/>
            <person name="Burchell B.M."/>
            <person name="Shaffer K.N."/>
            <person name="Huntington A.M."/>
            <person name="Baker J.M."/>
            <person name="Nadendla S."/>
            <person name="Giglio M.G."/>
            <person name="Touchman J.W."/>
            <person name="Blankenship R.E."/>
            <person name="Madigan M.T."/>
            <person name="Sattley W.M."/>
        </authorList>
    </citation>
    <scope>NUCLEOTIDE SEQUENCE [LARGE SCALE GENOMIC DNA]</scope>
    <source>
        <strain evidence="4">HH</strain>
    </source>
</reference>
<keyword evidence="4" id="KW-1185">Reference proteome</keyword>
<feature type="domain" description="Glycosyl transferase family 1" evidence="1">
    <location>
        <begin position="200"/>
        <end position="353"/>
    </location>
</feature>
<dbReference type="Pfam" id="PF00534">
    <property type="entry name" value="Glycos_transf_1"/>
    <property type="match status" value="1"/>
</dbReference>
<keyword evidence="3" id="KW-0808">Transferase</keyword>
<dbReference type="EC" id="2.4.-.-" evidence="3"/>
<dbReference type="Gene3D" id="3.40.50.2000">
    <property type="entry name" value="Glycogen Phosphorylase B"/>
    <property type="match status" value="2"/>
</dbReference>
<dbReference type="PANTHER" id="PTHR12526">
    <property type="entry name" value="GLYCOSYLTRANSFERASE"/>
    <property type="match status" value="1"/>
</dbReference>
<accession>A0A5Q2N4L5</accession>
<dbReference type="InterPro" id="IPR028098">
    <property type="entry name" value="Glyco_trans_4-like_N"/>
</dbReference>
<protein>
    <submittedName>
        <fullName evidence="3">Glycosyltransferase</fullName>
        <ecNumber evidence="3">2.4.-.-</ecNumber>
    </submittedName>
</protein>
<dbReference type="RefSeq" id="WP_153724633.1">
    <property type="nucleotide sequence ID" value="NZ_CP045875.1"/>
</dbReference>
<dbReference type="AlphaFoldDB" id="A0A5Q2N4L5"/>
<sequence>MINSNKFTIFVPTLIGGGAERMMVNIARGIVEKGYDVDLVLVKAVGPYLSEVPKKVKVIDLNAFSTYASLPKLINYLRIEQPKSILSTLRNANITAILARKISKVKTRVIIREANITPLSLQASKGTNIKSNITSNCYLIKKIYPWADTIIAVSQGVAHHLTNTYGVASKKIRTIYNPVVTPELIYKSKEPVSHPWFGVNEPPVILAAGRLTKQKDFPTLIKAFSIVRERKNTRLIILGEGEERIGLENLIKKMGLESEISLPGFTQNPFAYMSKAKLFVLSSLWEGLPGVLIQAMACGTPVVSTECPSGPAEILENGRYGILVPVGDEFNLANAIEKALNESPDSSTLIKRANFFSLSEKTDEYLKELQ</sequence>
<dbReference type="GO" id="GO:0016757">
    <property type="term" value="F:glycosyltransferase activity"/>
    <property type="evidence" value="ECO:0007669"/>
    <property type="project" value="UniProtKB-KW"/>
</dbReference>
<keyword evidence="3" id="KW-0328">Glycosyltransferase</keyword>
<dbReference type="Pfam" id="PF13439">
    <property type="entry name" value="Glyco_transf_4"/>
    <property type="match status" value="1"/>
</dbReference>
<evidence type="ECO:0000313" key="4">
    <source>
        <dbReference type="Proteomes" id="UP000366051"/>
    </source>
</evidence>
<dbReference type="EMBL" id="CP045875">
    <property type="protein sequence ID" value="QGG47200.1"/>
    <property type="molecule type" value="Genomic_DNA"/>
</dbReference>
<proteinExistence type="predicted"/>
<dbReference type="CDD" id="cd03811">
    <property type="entry name" value="GT4_GT28_WabH-like"/>
    <property type="match status" value="1"/>
</dbReference>
<dbReference type="InterPro" id="IPR001296">
    <property type="entry name" value="Glyco_trans_1"/>
</dbReference>
<evidence type="ECO:0000313" key="3">
    <source>
        <dbReference type="EMBL" id="QGG47200.1"/>
    </source>
</evidence>
<dbReference type="OrthoDB" id="9762705at2"/>
<feature type="domain" description="Glycosyltransferase subfamily 4-like N-terminal" evidence="2">
    <location>
        <begin position="17"/>
        <end position="179"/>
    </location>
</feature>
<organism evidence="3 4">
    <name type="scientific">Heliorestis convoluta</name>
    <dbReference type="NCBI Taxonomy" id="356322"/>
    <lineage>
        <taxon>Bacteria</taxon>
        <taxon>Bacillati</taxon>
        <taxon>Bacillota</taxon>
        <taxon>Clostridia</taxon>
        <taxon>Eubacteriales</taxon>
        <taxon>Heliobacteriaceae</taxon>
        <taxon>Heliorestis</taxon>
    </lineage>
</organism>
<name>A0A5Q2N4L5_9FIRM</name>